<dbReference type="AlphaFoldDB" id="A0A8S0TKQ6"/>
<protein>
    <submittedName>
        <fullName evidence="2">Uncharacterized protein</fullName>
    </submittedName>
</protein>
<evidence type="ECO:0000313" key="2">
    <source>
        <dbReference type="EMBL" id="CAA3005391.1"/>
    </source>
</evidence>
<accession>A0A8S0TKQ6</accession>
<organism evidence="2 3">
    <name type="scientific">Olea europaea subsp. europaea</name>
    <dbReference type="NCBI Taxonomy" id="158383"/>
    <lineage>
        <taxon>Eukaryota</taxon>
        <taxon>Viridiplantae</taxon>
        <taxon>Streptophyta</taxon>
        <taxon>Embryophyta</taxon>
        <taxon>Tracheophyta</taxon>
        <taxon>Spermatophyta</taxon>
        <taxon>Magnoliopsida</taxon>
        <taxon>eudicotyledons</taxon>
        <taxon>Gunneridae</taxon>
        <taxon>Pentapetalae</taxon>
        <taxon>asterids</taxon>
        <taxon>lamiids</taxon>
        <taxon>Lamiales</taxon>
        <taxon>Oleaceae</taxon>
        <taxon>Oleeae</taxon>
        <taxon>Olea</taxon>
    </lineage>
</organism>
<evidence type="ECO:0000313" key="3">
    <source>
        <dbReference type="Proteomes" id="UP000594638"/>
    </source>
</evidence>
<name>A0A8S0TKQ6_OLEEU</name>
<keyword evidence="3" id="KW-1185">Reference proteome</keyword>
<dbReference type="EMBL" id="CACTIH010007244">
    <property type="protein sequence ID" value="CAA3005391.1"/>
    <property type="molecule type" value="Genomic_DNA"/>
</dbReference>
<proteinExistence type="predicted"/>
<feature type="compositionally biased region" description="Gly residues" evidence="1">
    <location>
        <begin position="14"/>
        <end position="24"/>
    </location>
</feature>
<feature type="region of interest" description="Disordered" evidence="1">
    <location>
        <begin position="1"/>
        <end position="43"/>
    </location>
</feature>
<reference evidence="2 3" key="1">
    <citation type="submission" date="2019-12" db="EMBL/GenBank/DDBJ databases">
        <authorList>
            <person name="Alioto T."/>
            <person name="Alioto T."/>
            <person name="Gomez Garrido J."/>
        </authorList>
    </citation>
    <scope>NUCLEOTIDE SEQUENCE [LARGE SCALE GENOMIC DNA]</scope>
</reference>
<gene>
    <name evidence="2" type="ORF">OLEA9_A115083</name>
</gene>
<dbReference type="Gramene" id="OE9A115083T1">
    <property type="protein sequence ID" value="OE9A115083C1"/>
    <property type="gene ID" value="OE9A115083"/>
</dbReference>
<dbReference type="Proteomes" id="UP000594638">
    <property type="component" value="Unassembled WGS sequence"/>
</dbReference>
<comment type="caution">
    <text evidence="2">The sequence shown here is derived from an EMBL/GenBank/DDBJ whole genome shotgun (WGS) entry which is preliminary data.</text>
</comment>
<sequence>MEEEGIEESNVRFLGGGDGGGGGETRSINGNELDLEPPPWSLMGNVEISQGKRRKMKEVGIEKSSVRLFCGGVGDSGGREIRWVDGSEVDYESPPWSLVGDVEII</sequence>
<evidence type="ECO:0000256" key="1">
    <source>
        <dbReference type="SAM" id="MobiDB-lite"/>
    </source>
</evidence>